<accession>A0AAF0XA67</accession>
<evidence type="ECO:0000313" key="3">
    <source>
        <dbReference type="Proteomes" id="UP000077755"/>
    </source>
</evidence>
<dbReference type="Proteomes" id="UP000077755">
    <property type="component" value="Chromosome 6"/>
</dbReference>
<name>A0AAF0XA67_DAUCS</name>
<reference evidence="2" key="2">
    <citation type="submission" date="2022-03" db="EMBL/GenBank/DDBJ databases">
        <title>Draft title - Genomic analysis of global carrot germplasm unveils the trajectory of domestication and the origin of high carotenoid orange carrot.</title>
        <authorList>
            <person name="Iorizzo M."/>
            <person name="Ellison S."/>
            <person name="Senalik D."/>
            <person name="Macko-Podgorni A."/>
            <person name="Grzebelus D."/>
            <person name="Bostan H."/>
            <person name="Rolling W."/>
            <person name="Curaba J."/>
            <person name="Simon P."/>
        </authorList>
    </citation>
    <scope>NUCLEOTIDE SEQUENCE</scope>
    <source>
        <tissue evidence="2">Leaf</tissue>
    </source>
</reference>
<dbReference type="EMBL" id="CP093348">
    <property type="protein sequence ID" value="WOH03327.1"/>
    <property type="molecule type" value="Genomic_DNA"/>
</dbReference>
<proteinExistence type="predicted"/>
<protein>
    <submittedName>
        <fullName evidence="2">Uncharacterized protein</fullName>
    </submittedName>
</protein>
<evidence type="ECO:0000313" key="1">
    <source>
        <dbReference type="EMBL" id="WOH03323.1"/>
    </source>
</evidence>
<dbReference type="AlphaFoldDB" id="A0AAF0XA67"/>
<sequence length="38" mass="3927">MVPADANSESGLEAMHALAARLPTSSRGLGPQRHVSLV</sequence>
<gene>
    <name evidence="1" type="ORF">DCAR_0622719</name>
    <name evidence="2" type="ORF">DCAR_0622723</name>
</gene>
<dbReference type="EMBL" id="CP093348">
    <property type="protein sequence ID" value="WOH03323.1"/>
    <property type="molecule type" value="Genomic_DNA"/>
</dbReference>
<keyword evidence="3" id="KW-1185">Reference proteome</keyword>
<evidence type="ECO:0000313" key="2">
    <source>
        <dbReference type="EMBL" id="WOH03327.1"/>
    </source>
</evidence>
<reference evidence="2" key="1">
    <citation type="journal article" date="2016" name="Nat. Genet.">
        <title>A high-quality carrot genome assembly provides new insights into carotenoid accumulation and asterid genome evolution.</title>
        <authorList>
            <person name="Iorizzo M."/>
            <person name="Ellison S."/>
            <person name="Senalik D."/>
            <person name="Zeng P."/>
            <person name="Satapoomin P."/>
            <person name="Huang J."/>
            <person name="Bowman M."/>
            <person name="Iovene M."/>
            <person name="Sanseverino W."/>
            <person name="Cavagnaro P."/>
            <person name="Yildiz M."/>
            <person name="Macko-Podgorni A."/>
            <person name="Moranska E."/>
            <person name="Grzebelus E."/>
            <person name="Grzebelus D."/>
            <person name="Ashrafi H."/>
            <person name="Zheng Z."/>
            <person name="Cheng S."/>
            <person name="Spooner D."/>
            <person name="Van Deynze A."/>
            <person name="Simon P."/>
        </authorList>
    </citation>
    <scope>NUCLEOTIDE SEQUENCE</scope>
    <source>
        <tissue evidence="2">Leaf</tissue>
    </source>
</reference>
<organism evidence="2 3">
    <name type="scientific">Daucus carota subsp. sativus</name>
    <name type="common">Carrot</name>
    <dbReference type="NCBI Taxonomy" id="79200"/>
    <lineage>
        <taxon>Eukaryota</taxon>
        <taxon>Viridiplantae</taxon>
        <taxon>Streptophyta</taxon>
        <taxon>Embryophyta</taxon>
        <taxon>Tracheophyta</taxon>
        <taxon>Spermatophyta</taxon>
        <taxon>Magnoliopsida</taxon>
        <taxon>eudicotyledons</taxon>
        <taxon>Gunneridae</taxon>
        <taxon>Pentapetalae</taxon>
        <taxon>asterids</taxon>
        <taxon>campanulids</taxon>
        <taxon>Apiales</taxon>
        <taxon>Apiaceae</taxon>
        <taxon>Apioideae</taxon>
        <taxon>Scandiceae</taxon>
        <taxon>Daucinae</taxon>
        <taxon>Daucus</taxon>
        <taxon>Daucus sect. Daucus</taxon>
    </lineage>
</organism>